<dbReference type="AlphaFoldDB" id="A0A9D4C231"/>
<evidence type="ECO:0000313" key="3">
    <source>
        <dbReference type="Proteomes" id="UP000828390"/>
    </source>
</evidence>
<organism evidence="2 3">
    <name type="scientific">Dreissena polymorpha</name>
    <name type="common">Zebra mussel</name>
    <name type="synonym">Mytilus polymorpha</name>
    <dbReference type="NCBI Taxonomy" id="45954"/>
    <lineage>
        <taxon>Eukaryota</taxon>
        <taxon>Metazoa</taxon>
        <taxon>Spiralia</taxon>
        <taxon>Lophotrochozoa</taxon>
        <taxon>Mollusca</taxon>
        <taxon>Bivalvia</taxon>
        <taxon>Autobranchia</taxon>
        <taxon>Heteroconchia</taxon>
        <taxon>Euheterodonta</taxon>
        <taxon>Imparidentia</taxon>
        <taxon>Neoheterodontei</taxon>
        <taxon>Myida</taxon>
        <taxon>Dreissenoidea</taxon>
        <taxon>Dreissenidae</taxon>
        <taxon>Dreissena</taxon>
    </lineage>
</organism>
<dbReference type="PANTHER" id="PTHR31569">
    <property type="entry name" value="SWIM-TYPE DOMAIN-CONTAINING PROTEIN"/>
    <property type="match status" value="1"/>
</dbReference>
<dbReference type="EMBL" id="JAIWYP010000013">
    <property type="protein sequence ID" value="KAH3715749.1"/>
    <property type="molecule type" value="Genomic_DNA"/>
</dbReference>
<dbReference type="InterPro" id="IPR048324">
    <property type="entry name" value="ZSWIM1-3_RNaseH-like"/>
</dbReference>
<feature type="domain" description="ZSWIM1/3 RNaseH-like" evidence="1">
    <location>
        <begin position="3"/>
        <end position="112"/>
    </location>
</feature>
<dbReference type="Pfam" id="PF21056">
    <property type="entry name" value="ZSWIM1-3_RNaseH-like"/>
    <property type="match status" value="1"/>
</dbReference>
<dbReference type="PANTHER" id="PTHR31569:SF4">
    <property type="entry name" value="SWIM-TYPE DOMAIN-CONTAINING PROTEIN"/>
    <property type="match status" value="1"/>
</dbReference>
<sequence length="112" mass="12902">MNANPGAFVKVISNEDNEMRGLFYQDARMRKTFEAYPEFVCIDATYKVNDLRMPLHIMLVTNGNGQSEIVALWLVTDETEGMITQMVPLFQEYNPAWANVKTVMSDKDFVER</sequence>
<reference evidence="2" key="2">
    <citation type="submission" date="2020-11" db="EMBL/GenBank/DDBJ databases">
        <authorList>
            <person name="McCartney M.A."/>
            <person name="Auch B."/>
            <person name="Kono T."/>
            <person name="Mallez S."/>
            <person name="Becker A."/>
            <person name="Gohl D.M."/>
            <person name="Silverstein K.A.T."/>
            <person name="Koren S."/>
            <person name="Bechman K.B."/>
            <person name="Herman A."/>
            <person name="Abrahante J.E."/>
            <person name="Garbe J."/>
        </authorList>
    </citation>
    <scope>NUCLEOTIDE SEQUENCE</scope>
    <source>
        <strain evidence="2">Duluth1</strain>
        <tissue evidence="2">Whole animal</tissue>
    </source>
</reference>
<dbReference type="InterPro" id="IPR052579">
    <property type="entry name" value="Zinc_finger_SWIM"/>
</dbReference>
<protein>
    <recommendedName>
        <fullName evidence="1">ZSWIM1/3 RNaseH-like domain-containing protein</fullName>
    </recommendedName>
</protein>
<name>A0A9D4C231_DREPO</name>
<keyword evidence="3" id="KW-1185">Reference proteome</keyword>
<evidence type="ECO:0000259" key="1">
    <source>
        <dbReference type="Pfam" id="PF21056"/>
    </source>
</evidence>
<dbReference type="Proteomes" id="UP000828390">
    <property type="component" value="Unassembled WGS sequence"/>
</dbReference>
<comment type="caution">
    <text evidence="2">The sequence shown here is derived from an EMBL/GenBank/DDBJ whole genome shotgun (WGS) entry which is preliminary data.</text>
</comment>
<gene>
    <name evidence="2" type="ORF">DPMN_058461</name>
</gene>
<accession>A0A9D4C231</accession>
<proteinExistence type="predicted"/>
<reference evidence="2" key="1">
    <citation type="journal article" date="2019" name="bioRxiv">
        <title>The Genome of the Zebra Mussel, Dreissena polymorpha: A Resource for Invasive Species Research.</title>
        <authorList>
            <person name="McCartney M.A."/>
            <person name="Auch B."/>
            <person name="Kono T."/>
            <person name="Mallez S."/>
            <person name="Zhang Y."/>
            <person name="Obille A."/>
            <person name="Becker A."/>
            <person name="Abrahante J.E."/>
            <person name="Garbe J."/>
            <person name="Badalamenti J.P."/>
            <person name="Herman A."/>
            <person name="Mangelson H."/>
            <person name="Liachko I."/>
            <person name="Sullivan S."/>
            <person name="Sone E.D."/>
            <person name="Koren S."/>
            <person name="Silverstein K.A.T."/>
            <person name="Beckman K.B."/>
            <person name="Gohl D.M."/>
        </authorList>
    </citation>
    <scope>NUCLEOTIDE SEQUENCE</scope>
    <source>
        <strain evidence="2">Duluth1</strain>
        <tissue evidence="2">Whole animal</tissue>
    </source>
</reference>
<evidence type="ECO:0000313" key="2">
    <source>
        <dbReference type="EMBL" id="KAH3715749.1"/>
    </source>
</evidence>